<keyword evidence="3" id="KW-1185">Reference proteome</keyword>
<dbReference type="Gene3D" id="1.20.1290.10">
    <property type="entry name" value="AhpD-like"/>
    <property type="match status" value="1"/>
</dbReference>
<name>A0A931AYC2_9ACTN</name>
<dbReference type="PANTHER" id="PTHR33570">
    <property type="entry name" value="4-CARBOXYMUCONOLACTONE DECARBOXYLASE FAMILY PROTEIN"/>
    <property type="match status" value="1"/>
</dbReference>
<dbReference type="GO" id="GO:0051920">
    <property type="term" value="F:peroxiredoxin activity"/>
    <property type="evidence" value="ECO:0007669"/>
    <property type="project" value="InterPro"/>
</dbReference>
<evidence type="ECO:0000313" key="2">
    <source>
        <dbReference type="EMBL" id="MBF9067694.1"/>
    </source>
</evidence>
<dbReference type="InterPro" id="IPR003779">
    <property type="entry name" value="CMD-like"/>
</dbReference>
<accession>A0A931AYC2</accession>
<dbReference type="SUPFAM" id="SSF69118">
    <property type="entry name" value="AhpD-like"/>
    <property type="match status" value="1"/>
</dbReference>
<dbReference type="Proteomes" id="UP000657385">
    <property type="component" value="Unassembled WGS sequence"/>
</dbReference>
<evidence type="ECO:0000313" key="3">
    <source>
        <dbReference type="Proteomes" id="UP000657385"/>
    </source>
</evidence>
<sequence>MGEIVDSSEWDTGDRIRREVLGDDYVDGASSQWEGGRTLEDLVVRFPWAGVWSRPNLDRRTRSLITVGILAATNRNHELELHIRGALRNGCTVDELVEVALHCAVYSGVPSGIDTVRMIRRIRSDSSSTIRQGESE</sequence>
<proteinExistence type="predicted"/>
<feature type="domain" description="Carboxymuconolactone decarboxylase-like" evidence="1">
    <location>
        <begin position="41"/>
        <end position="111"/>
    </location>
</feature>
<protein>
    <submittedName>
        <fullName evidence="2">Carboxymuconolactone decarboxylase family protein</fullName>
    </submittedName>
</protein>
<dbReference type="EMBL" id="JADPRT010000002">
    <property type="protein sequence ID" value="MBF9067694.1"/>
    <property type="molecule type" value="Genomic_DNA"/>
</dbReference>
<dbReference type="Pfam" id="PF02627">
    <property type="entry name" value="CMD"/>
    <property type="match status" value="1"/>
</dbReference>
<dbReference type="InterPro" id="IPR029032">
    <property type="entry name" value="AhpD-like"/>
</dbReference>
<comment type="caution">
    <text evidence="2">The sequence shown here is derived from an EMBL/GenBank/DDBJ whole genome shotgun (WGS) entry which is preliminary data.</text>
</comment>
<dbReference type="PANTHER" id="PTHR33570:SF2">
    <property type="entry name" value="CARBOXYMUCONOLACTONE DECARBOXYLASE-LIKE DOMAIN-CONTAINING PROTEIN"/>
    <property type="match status" value="1"/>
</dbReference>
<organism evidence="2 3">
    <name type="scientific">Streptacidiphilus fuscans</name>
    <dbReference type="NCBI Taxonomy" id="2789292"/>
    <lineage>
        <taxon>Bacteria</taxon>
        <taxon>Bacillati</taxon>
        <taxon>Actinomycetota</taxon>
        <taxon>Actinomycetes</taxon>
        <taxon>Kitasatosporales</taxon>
        <taxon>Streptomycetaceae</taxon>
        <taxon>Streptacidiphilus</taxon>
    </lineage>
</organism>
<dbReference type="AlphaFoldDB" id="A0A931AYC2"/>
<evidence type="ECO:0000259" key="1">
    <source>
        <dbReference type="Pfam" id="PF02627"/>
    </source>
</evidence>
<reference evidence="2" key="1">
    <citation type="submission" date="2020-11" db="EMBL/GenBank/DDBJ databases">
        <title>Isolation and identification of active actinomycetes.</title>
        <authorList>
            <person name="Yu B."/>
        </authorList>
    </citation>
    <scope>NUCLEOTIDE SEQUENCE</scope>
    <source>
        <strain evidence="2">NEAU-YB345</strain>
    </source>
</reference>
<gene>
    <name evidence="2" type="ORF">I2501_06530</name>
</gene>
<dbReference type="InterPro" id="IPR052512">
    <property type="entry name" value="4CMD/NDH-1_regulator"/>
</dbReference>